<gene>
    <name evidence="2" type="ORF">V5O48_007389</name>
</gene>
<proteinExistence type="predicted"/>
<evidence type="ECO:0000313" key="3">
    <source>
        <dbReference type="Proteomes" id="UP001465976"/>
    </source>
</evidence>
<name>A0ABR3FGX2_9AGAR</name>
<dbReference type="PROSITE" id="PS50231">
    <property type="entry name" value="RICIN_B_LECTIN"/>
    <property type="match status" value="1"/>
</dbReference>
<protein>
    <recommendedName>
        <fullName evidence="1">Ricin B lectin domain-containing protein</fullName>
    </recommendedName>
</protein>
<organism evidence="2 3">
    <name type="scientific">Marasmius crinis-equi</name>
    <dbReference type="NCBI Taxonomy" id="585013"/>
    <lineage>
        <taxon>Eukaryota</taxon>
        <taxon>Fungi</taxon>
        <taxon>Dikarya</taxon>
        <taxon>Basidiomycota</taxon>
        <taxon>Agaricomycotina</taxon>
        <taxon>Agaricomycetes</taxon>
        <taxon>Agaricomycetidae</taxon>
        <taxon>Agaricales</taxon>
        <taxon>Marasmiineae</taxon>
        <taxon>Marasmiaceae</taxon>
        <taxon>Marasmius</taxon>
    </lineage>
</organism>
<dbReference type="InterPro" id="IPR035992">
    <property type="entry name" value="Ricin_B-like_lectins"/>
</dbReference>
<feature type="domain" description="Ricin B lectin" evidence="1">
    <location>
        <begin position="37"/>
        <end position="134"/>
    </location>
</feature>
<reference evidence="2 3" key="1">
    <citation type="submission" date="2024-02" db="EMBL/GenBank/DDBJ databases">
        <title>A draft genome for the cacao thread blight pathogen Marasmius crinis-equi.</title>
        <authorList>
            <person name="Cohen S.P."/>
            <person name="Baruah I.K."/>
            <person name="Amoako-Attah I."/>
            <person name="Bukari Y."/>
            <person name="Meinhardt L.W."/>
            <person name="Bailey B.A."/>
        </authorList>
    </citation>
    <scope>NUCLEOTIDE SEQUENCE [LARGE SCALE GENOMIC DNA]</scope>
    <source>
        <strain evidence="2 3">GH-76</strain>
    </source>
</reference>
<sequence>MCITAESNTDGARVALTPCRDHNARSEWVFPAFDDAGPITTSDGTKCLEVPNNDNFNGNALQISGCSGSANQNFVVSSTNRRIKWVGDSTSVGTKNKCVDLTDGNTSTRARIQIWDCGPLFDPNVNQQWDAKNESEL</sequence>
<dbReference type="Pfam" id="PF00652">
    <property type="entry name" value="Ricin_B_lectin"/>
    <property type="match status" value="1"/>
</dbReference>
<evidence type="ECO:0000259" key="1">
    <source>
        <dbReference type="Pfam" id="PF00652"/>
    </source>
</evidence>
<dbReference type="EMBL" id="JBAHYK010000385">
    <property type="protein sequence ID" value="KAL0574577.1"/>
    <property type="molecule type" value="Genomic_DNA"/>
</dbReference>
<dbReference type="SUPFAM" id="SSF50370">
    <property type="entry name" value="Ricin B-like lectins"/>
    <property type="match status" value="1"/>
</dbReference>
<accession>A0ABR3FGX2</accession>
<dbReference type="Gene3D" id="2.80.10.50">
    <property type="match status" value="2"/>
</dbReference>
<keyword evidence="3" id="KW-1185">Reference proteome</keyword>
<comment type="caution">
    <text evidence="2">The sequence shown here is derived from an EMBL/GenBank/DDBJ whole genome shotgun (WGS) entry which is preliminary data.</text>
</comment>
<dbReference type="InterPro" id="IPR000772">
    <property type="entry name" value="Ricin_B_lectin"/>
</dbReference>
<evidence type="ECO:0000313" key="2">
    <source>
        <dbReference type="EMBL" id="KAL0574577.1"/>
    </source>
</evidence>
<dbReference type="Proteomes" id="UP001465976">
    <property type="component" value="Unassembled WGS sequence"/>
</dbReference>
<dbReference type="CDD" id="cd00161">
    <property type="entry name" value="beta-trefoil_Ricin-like"/>
    <property type="match status" value="1"/>
</dbReference>